<sequence length="452" mass="48871">MPRPTRLFSLAGLIALLVVLVGAVGPTAASAQPASPPAIGPGDTVRVRVLEWRPASGEAYSWQALDGDYVVGPDGLLSLPLVGGVAVEGRTRAQIGEEIGARLKQRAGLLEAPSAVVEVAEWRPVYVAGAVEAPGAYDYRPQLTVLQAVSLAGGMRRSADALDRFERDAISGRGQLRLVALELDQLAARRARLEAELEGEAQIDFPEGLAERREDPAVARLLREEELIFRSRREALDEEVAANERLQRLLREQVEQLEEQIALKDSQLASLQEETSRVASLVERGLATATRLADLERRVADYEADRGNITRSIIQAQVDINQAERNVIALRANRRREIARELREAQATIEELRERFATASALVREAEVIAPAKMLARERRTAFEPSFSIVRSVDGAPTEIAAEETTPVLPGDTVRARVPLPDIDAVLDDGLASGGPAAAPAQNGASIASTTR</sequence>
<dbReference type="Pfam" id="PF02563">
    <property type="entry name" value="Poly_export"/>
    <property type="match status" value="1"/>
</dbReference>
<evidence type="ECO:0000313" key="8">
    <source>
        <dbReference type="EMBL" id="GGK38119.1"/>
    </source>
</evidence>
<reference evidence="8 9" key="1">
    <citation type="journal article" date="2014" name="Int. J. Syst. Evol. Microbiol.">
        <title>Complete genome sequence of Corynebacterium casei LMG S-19264T (=DSM 44701T), isolated from a smear-ripened cheese.</title>
        <authorList>
            <consortium name="US DOE Joint Genome Institute (JGI-PGF)"/>
            <person name="Walter F."/>
            <person name="Albersmeier A."/>
            <person name="Kalinowski J."/>
            <person name="Ruckert C."/>
        </authorList>
    </citation>
    <scope>NUCLEOTIDE SEQUENCE [LARGE SCALE GENOMIC DNA]</scope>
    <source>
        <strain evidence="8 9">CGMCC 1.9161</strain>
    </source>
</reference>
<dbReference type="AlphaFoldDB" id="A0A917Q9G2"/>
<evidence type="ECO:0000259" key="5">
    <source>
        <dbReference type="Pfam" id="PF02563"/>
    </source>
</evidence>
<dbReference type="Pfam" id="PF25994">
    <property type="entry name" value="HH_AprE"/>
    <property type="match status" value="1"/>
</dbReference>
<evidence type="ECO:0000256" key="2">
    <source>
        <dbReference type="SAM" id="Coils"/>
    </source>
</evidence>
<dbReference type="RefSeq" id="WP_188913712.1">
    <property type="nucleotide sequence ID" value="NZ_BMMF01000007.1"/>
</dbReference>
<dbReference type="EMBL" id="BMMF01000007">
    <property type="protein sequence ID" value="GGK38119.1"/>
    <property type="molecule type" value="Genomic_DNA"/>
</dbReference>
<evidence type="ECO:0000256" key="3">
    <source>
        <dbReference type="SAM" id="MobiDB-lite"/>
    </source>
</evidence>
<accession>A0A917Q9G2</accession>
<dbReference type="PANTHER" id="PTHR33619:SF3">
    <property type="entry name" value="POLYSACCHARIDE EXPORT PROTEIN GFCE-RELATED"/>
    <property type="match status" value="1"/>
</dbReference>
<feature type="signal peptide" evidence="4">
    <location>
        <begin position="1"/>
        <end position="31"/>
    </location>
</feature>
<keyword evidence="9" id="KW-1185">Reference proteome</keyword>
<keyword evidence="1 4" id="KW-0732">Signal</keyword>
<dbReference type="InterPro" id="IPR019554">
    <property type="entry name" value="Soluble_ligand-bd"/>
</dbReference>
<evidence type="ECO:0000256" key="1">
    <source>
        <dbReference type="ARBA" id="ARBA00022729"/>
    </source>
</evidence>
<evidence type="ECO:0000259" key="7">
    <source>
        <dbReference type="Pfam" id="PF25994"/>
    </source>
</evidence>
<feature type="domain" description="Soluble ligand binding" evidence="6">
    <location>
        <begin position="125"/>
        <end position="162"/>
    </location>
</feature>
<feature type="region of interest" description="Disordered" evidence="3">
    <location>
        <begin position="429"/>
        <end position="452"/>
    </location>
</feature>
<feature type="domain" description="AprE-like long alpha-helical hairpin" evidence="7">
    <location>
        <begin position="174"/>
        <end position="360"/>
    </location>
</feature>
<evidence type="ECO:0000256" key="4">
    <source>
        <dbReference type="SAM" id="SignalP"/>
    </source>
</evidence>
<feature type="compositionally biased region" description="Low complexity" evidence="3">
    <location>
        <begin position="434"/>
        <end position="452"/>
    </location>
</feature>
<feature type="coiled-coil region" evidence="2">
    <location>
        <begin position="232"/>
        <end position="369"/>
    </location>
</feature>
<organism evidence="8 9">
    <name type="scientific">Salinarimonas ramus</name>
    <dbReference type="NCBI Taxonomy" id="690164"/>
    <lineage>
        <taxon>Bacteria</taxon>
        <taxon>Pseudomonadati</taxon>
        <taxon>Pseudomonadota</taxon>
        <taxon>Alphaproteobacteria</taxon>
        <taxon>Hyphomicrobiales</taxon>
        <taxon>Salinarimonadaceae</taxon>
        <taxon>Salinarimonas</taxon>
    </lineage>
</organism>
<evidence type="ECO:0000259" key="6">
    <source>
        <dbReference type="Pfam" id="PF10531"/>
    </source>
</evidence>
<dbReference type="PANTHER" id="PTHR33619">
    <property type="entry name" value="POLYSACCHARIDE EXPORT PROTEIN GFCE-RELATED"/>
    <property type="match status" value="1"/>
</dbReference>
<dbReference type="Proteomes" id="UP000600449">
    <property type="component" value="Unassembled WGS sequence"/>
</dbReference>
<keyword evidence="2" id="KW-0175">Coiled coil</keyword>
<comment type="caution">
    <text evidence="8">The sequence shown here is derived from an EMBL/GenBank/DDBJ whole genome shotgun (WGS) entry which is preliminary data.</text>
</comment>
<name>A0A917Q9G2_9HYPH</name>
<dbReference type="Pfam" id="PF10531">
    <property type="entry name" value="SLBB"/>
    <property type="match status" value="1"/>
</dbReference>
<feature type="domain" description="Polysaccharide export protein N-terminal" evidence="5">
    <location>
        <begin position="34"/>
        <end position="119"/>
    </location>
</feature>
<dbReference type="Gene3D" id="3.30.1950.10">
    <property type="entry name" value="wza like domain"/>
    <property type="match status" value="1"/>
</dbReference>
<dbReference type="InterPro" id="IPR003715">
    <property type="entry name" value="Poly_export_N"/>
</dbReference>
<evidence type="ECO:0000313" key="9">
    <source>
        <dbReference type="Proteomes" id="UP000600449"/>
    </source>
</evidence>
<gene>
    <name evidence="8" type="primary">exoF2</name>
    <name evidence="8" type="ORF">GCM10011322_26480</name>
</gene>
<dbReference type="InterPro" id="IPR049712">
    <property type="entry name" value="Poly_export"/>
</dbReference>
<dbReference type="GO" id="GO:0015159">
    <property type="term" value="F:polysaccharide transmembrane transporter activity"/>
    <property type="evidence" value="ECO:0007669"/>
    <property type="project" value="InterPro"/>
</dbReference>
<proteinExistence type="predicted"/>
<dbReference type="InterPro" id="IPR058781">
    <property type="entry name" value="HH_AprE-like"/>
</dbReference>
<feature type="coiled-coil region" evidence="2">
    <location>
        <begin position="176"/>
        <end position="203"/>
    </location>
</feature>
<feature type="chain" id="PRO_5037962725" evidence="4">
    <location>
        <begin position="32"/>
        <end position="452"/>
    </location>
</feature>
<protein>
    <submittedName>
        <fullName evidence="8">Sugar ABC transporter substrate-binding protein</fullName>
    </submittedName>
</protein>